<sequence length="83" mass="9152">MLKDYQGSLEDLDKANVLEPNDAFTLQVRGDVKMILNDYQGTLEDLHKADVLKPNDAFTLGRRGDVKKDVEGLSRSFGGPSQG</sequence>
<proteinExistence type="predicted"/>
<dbReference type="InterPro" id="IPR011990">
    <property type="entry name" value="TPR-like_helical_dom_sf"/>
</dbReference>
<dbReference type="Gene3D" id="1.25.40.10">
    <property type="entry name" value="Tetratricopeptide repeat domain"/>
    <property type="match status" value="1"/>
</dbReference>
<evidence type="ECO:0000313" key="2">
    <source>
        <dbReference type="Proteomes" id="UP001497522"/>
    </source>
</evidence>
<reference evidence="1" key="1">
    <citation type="submission" date="2024-03" db="EMBL/GenBank/DDBJ databases">
        <authorList>
            <consortium name="ELIXIR-Norway"/>
            <consortium name="Elixir Norway"/>
        </authorList>
    </citation>
    <scope>NUCLEOTIDE SEQUENCE</scope>
</reference>
<protein>
    <submittedName>
        <fullName evidence="1">Uncharacterized protein</fullName>
    </submittedName>
</protein>
<gene>
    <name evidence="1" type="ORF">CSSPJE1EN2_LOCUS19055</name>
</gene>
<dbReference type="EMBL" id="OZ023706">
    <property type="protein sequence ID" value="CAK9877013.1"/>
    <property type="molecule type" value="Genomic_DNA"/>
</dbReference>
<keyword evidence="2" id="KW-1185">Reference proteome</keyword>
<dbReference type="Proteomes" id="UP001497522">
    <property type="component" value="Chromosome 5"/>
</dbReference>
<name>A0ABP1BNI6_9BRYO</name>
<evidence type="ECO:0000313" key="1">
    <source>
        <dbReference type="EMBL" id="CAK9877013.1"/>
    </source>
</evidence>
<organism evidence="1 2">
    <name type="scientific">Sphagnum jensenii</name>
    <dbReference type="NCBI Taxonomy" id="128206"/>
    <lineage>
        <taxon>Eukaryota</taxon>
        <taxon>Viridiplantae</taxon>
        <taxon>Streptophyta</taxon>
        <taxon>Embryophyta</taxon>
        <taxon>Bryophyta</taxon>
        <taxon>Sphagnophytina</taxon>
        <taxon>Sphagnopsida</taxon>
        <taxon>Sphagnales</taxon>
        <taxon>Sphagnaceae</taxon>
        <taxon>Sphagnum</taxon>
    </lineage>
</organism>
<accession>A0ABP1BNI6</accession>
<dbReference type="SUPFAM" id="SSF48452">
    <property type="entry name" value="TPR-like"/>
    <property type="match status" value="1"/>
</dbReference>